<gene>
    <name evidence="9" type="ORF">PTI45_01237</name>
</gene>
<keyword evidence="6 8" id="KW-1133">Transmembrane helix</keyword>
<comment type="similarity">
    <text evidence="2">Belongs to the auxin efflux carrier (TC 2.A.69) family.</text>
</comment>
<dbReference type="InterPro" id="IPR038770">
    <property type="entry name" value="Na+/solute_symporter_sf"/>
</dbReference>
<evidence type="ECO:0000256" key="4">
    <source>
        <dbReference type="ARBA" id="ARBA00022475"/>
    </source>
</evidence>
<keyword evidence="3" id="KW-0813">Transport</keyword>
<evidence type="ECO:0000256" key="7">
    <source>
        <dbReference type="ARBA" id="ARBA00023136"/>
    </source>
</evidence>
<evidence type="ECO:0000256" key="2">
    <source>
        <dbReference type="ARBA" id="ARBA00010145"/>
    </source>
</evidence>
<dbReference type="STRING" id="1886670.PTI45_01237"/>
<evidence type="ECO:0000256" key="1">
    <source>
        <dbReference type="ARBA" id="ARBA00004651"/>
    </source>
</evidence>
<feature type="transmembrane region" description="Helical" evidence="8">
    <location>
        <begin position="283"/>
        <end position="305"/>
    </location>
</feature>
<dbReference type="PANTHER" id="PTHR36838:SF1">
    <property type="entry name" value="SLR1864 PROTEIN"/>
    <property type="match status" value="1"/>
</dbReference>
<dbReference type="PATRIC" id="fig|1886670.3.peg.1262"/>
<feature type="transmembrane region" description="Helical" evidence="8">
    <location>
        <begin position="38"/>
        <end position="56"/>
    </location>
</feature>
<feature type="transmembrane region" description="Helical" evidence="8">
    <location>
        <begin position="227"/>
        <end position="248"/>
    </location>
</feature>
<feature type="transmembrane region" description="Helical" evidence="8">
    <location>
        <begin position="127"/>
        <end position="149"/>
    </location>
</feature>
<sequence length="309" mass="33827">MERLIFTILYSVVLPIFVLIAVGSILQRVFQLDLYTLAKINFYCITPAAVFMSLYHSDMSAQLLGSVIFFYALYVLILYLLGSATSKIMGYTKGKKAAFNNSIMLDNSGNYGLPINDLVFKGDPLAASMQALIMSLQSLLTFTYGVISIQGSKLNGNYRTVIIGFLKMPVPYALLLGLLMHAFAIPLPVILSQPLTYAQQSMVAIALITLGAQIVKYPLRLYRKDIYLSMALRLFAGPAIGLLLIYVLDIHGIPAQALLIASAMPTGVNTSILAEEYRNEPDFAAQTVLVSTLVNVFTITAVIALSHHL</sequence>
<dbReference type="AlphaFoldDB" id="A0A1E3L640"/>
<keyword evidence="7 8" id="KW-0472">Membrane</keyword>
<feature type="transmembrane region" description="Helical" evidence="8">
    <location>
        <begin position="63"/>
        <end position="82"/>
    </location>
</feature>
<evidence type="ECO:0000313" key="10">
    <source>
        <dbReference type="Proteomes" id="UP000094578"/>
    </source>
</evidence>
<reference evidence="9 10" key="1">
    <citation type="submission" date="2016-08" db="EMBL/GenBank/DDBJ databases">
        <title>Genome sequencing of Paenibacillus sp. TI45-13ar, isolated from Korean traditional nuruk.</title>
        <authorList>
            <person name="Kim S.-J."/>
        </authorList>
    </citation>
    <scope>NUCLEOTIDE SEQUENCE [LARGE SCALE GENOMIC DNA]</scope>
    <source>
        <strain evidence="9 10">TI45-13ar</strain>
    </source>
</reference>
<dbReference type="GO" id="GO:0055085">
    <property type="term" value="P:transmembrane transport"/>
    <property type="evidence" value="ECO:0007669"/>
    <property type="project" value="InterPro"/>
</dbReference>
<dbReference type="Proteomes" id="UP000094578">
    <property type="component" value="Unassembled WGS sequence"/>
</dbReference>
<name>A0A1E3L640_9BACL</name>
<feature type="transmembrane region" description="Helical" evidence="8">
    <location>
        <begin position="170"/>
        <end position="191"/>
    </location>
</feature>
<accession>A0A1E3L640</accession>
<protein>
    <submittedName>
        <fullName evidence="9">Uncharacterized protein</fullName>
    </submittedName>
</protein>
<feature type="transmembrane region" description="Helical" evidence="8">
    <location>
        <begin position="7"/>
        <end position="26"/>
    </location>
</feature>
<evidence type="ECO:0000256" key="6">
    <source>
        <dbReference type="ARBA" id="ARBA00022989"/>
    </source>
</evidence>
<evidence type="ECO:0000256" key="8">
    <source>
        <dbReference type="SAM" id="Phobius"/>
    </source>
</evidence>
<keyword evidence="4" id="KW-1003">Cell membrane</keyword>
<evidence type="ECO:0000256" key="5">
    <source>
        <dbReference type="ARBA" id="ARBA00022692"/>
    </source>
</evidence>
<keyword evidence="5 8" id="KW-0812">Transmembrane</keyword>
<proteinExistence type="inferred from homology"/>
<dbReference type="Pfam" id="PF03547">
    <property type="entry name" value="Mem_trans"/>
    <property type="match status" value="1"/>
</dbReference>
<evidence type="ECO:0000256" key="3">
    <source>
        <dbReference type="ARBA" id="ARBA00022448"/>
    </source>
</evidence>
<comment type="caution">
    <text evidence="9">The sequence shown here is derived from an EMBL/GenBank/DDBJ whole genome shotgun (WGS) entry which is preliminary data.</text>
</comment>
<comment type="subcellular location">
    <subcellularLocation>
        <location evidence="1">Cell membrane</location>
        <topology evidence="1">Multi-pass membrane protein</topology>
    </subcellularLocation>
</comment>
<dbReference type="Gene3D" id="1.20.1530.20">
    <property type="match status" value="2"/>
</dbReference>
<dbReference type="GO" id="GO:0005886">
    <property type="term" value="C:plasma membrane"/>
    <property type="evidence" value="ECO:0007669"/>
    <property type="project" value="UniProtKB-SubCell"/>
</dbReference>
<dbReference type="PANTHER" id="PTHR36838">
    <property type="entry name" value="AUXIN EFFLUX CARRIER FAMILY PROTEIN"/>
    <property type="match status" value="1"/>
</dbReference>
<organism evidence="9 10">
    <name type="scientific">Paenibacillus nuruki</name>
    <dbReference type="NCBI Taxonomy" id="1886670"/>
    <lineage>
        <taxon>Bacteria</taxon>
        <taxon>Bacillati</taxon>
        <taxon>Bacillota</taxon>
        <taxon>Bacilli</taxon>
        <taxon>Bacillales</taxon>
        <taxon>Paenibacillaceae</taxon>
        <taxon>Paenibacillus</taxon>
    </lineage>
</organism>
<evidence type="ECO:0000313" key="9">
    <source>
        <dbReference type="EMBL" id="ODP29228.1"/>
    </source>
</evidence>
<dbReference type="InterPro" id="IPR004776">
    <property type="entry name" value="Mem_transp_PIN-like"/>
</dbReference>
<dbReference type="EMBL" id="MDER01000031">
    <property type="protein sequence ID" value="ODP29228.1"/>
    <property type="molecule type" value="Genomic_DNA"/>
</dbReference>
<keyword evidence="10" id="KW-1185">Reference proteome</keyword>
<feature type="transmembrane region" description="Helical" evidence="8">
    <location>
        <begin position="197"/>
        <end position="215"/>
    </location>
</feature>